<name>A0AAW8JD03_9GAMM</name>
<dbReference type="Gene3D" id="3.90.1140.10">
    <property type="entry name" value="Cyclic phosphodiesterase"/>
    <property type="match status" value="1"/>
</dbReference>
<dbReference type="Proteomes" id="UP001243844">
    <property type="component" value="Unassembled WGS sequence"/>
</dbReference>
<organism evidence="1 2">
    <name type="scientific">Acinetobacter rudis</name>
    <dbReference type="NCBI Taxonomy" id="632955"/>
    <lineage>
        <taxon>Bacteria</taxon>
        <taxon>Pseudomonadati</taxon>
        <taxon>Pseudomonadota</taxon>
        <taxon>Gammaproteobacteria</taxon>
        <taxon>Moraxellales</taxon>
        <taxon>Moraxellaceae</taxon>
        <taxon>Acinetobacter</taxon>
    </lineage>
</organism>
<dbReference type="GO" id="GO:0016874">
    <property type="term" value="F:ligase activity"/>
    <property type="evidence" value="ECO:0007669"/>
    <property type="project" value="UniProtKB-KW"/>
</dbReference>
<keyword evidence="1" id="KW-0436">Ligase</keyword>
<dbReference type="RefSeq" id="WP_308975476.1">
    <property type="nucleotide sequence ID" value="NZ_JAVIDL010000011.1"/>
</dbReference>
<sequence>MSSVFLTAQQTTLATTQSDYPEWHLNRKKYALWYLQLEQQDCIDYCQQLSQHFSDFIIQPMQRQYHITIFVCGFLGQQQVYNDDFSHEQFIQQRKKIAQLNLSPIVLNTANVRSFRSSLFVEIEDSKQILQQLRQQMGLYAQEIRAQYYVPHLSLGIYNNSYSYAQIQAAIDALEQRSFVLTFKQLHFGYYQAQCLQGPLYAEHTLQLD</sequence>
<protein>
    <submittedName>
        <fullName evidence="1">2'-5' RNA ligase family protein</fullName>
    </submittedName>
</protein>
<dbReference type="Pfam" id="PF13563">
    <property type="entry name" value="2_5_RNA_ligase2"/>
    <property type="match status" value="1"/>
</dbReference>
<evidence type="ECO:0000313" key="1">
    <source>
        <dbReference type="EMBL" id="MDQ8935559.1"/>
    </source>
</evidence>
<dbReference type="SUPFAM" id="SSF55144">
    <property type="entry name" value="LigT-like"/>
    <property type="match status" value="1"/>
</dbReference>
<dbReference type="EMBL" id="JAVIDL010000011">
    <property type="protein sequence ID" value="MDQ8935559.1"/>
    <property type="molecule type" value="Genomic_DNA"/>
</dbReference>
<dbReference type="AlphaFoldDB" id="A0AAW8JD03"/>
<evidence type="ECO:0000313" key="2">
    <source>
        <dbReference type="Proteomes" id="UP001243844"/>
    </source>
</evidence>
<reference evidence="1" key="1">
    <citation type="submission" date="2023-08" db="EMBL/GenBank/DDBJ databases">
        <title>Emergence of clinically-relevant ST2 carbapenem-resistant Acinetobacter baumannii strains in hospital sewages in Zhejiang, East of China.</title>
        <authorList>
            <person name="Kaichao C."/>
            <person name="Zhang R."/>
        </authorList>
    </citation>
    <scope>NUCLEOTIDE SEQUENCE</scope>
    <source>
        <strain evidence="1">M-RB-37</strain>
    </source>
</reference>
<gene>
    <name evidence="1" type="ORF">RFH47_07440</name>
</gene>
<dbReference type="InterPro" id="IPR009097">
    <property type="entry name" value="Cyclic_Pdiesterase"/>
</dbReference>
<comment type="caution">
    <text evidence="1">The sequence shown here is derived from an EMBL/GenBank/DDBJ whole genome shotgun (WGS) entry which is preliminary data.</text>
</comment>
<proteinExistence type="predicted"/>
<accession>A0AAW8JD03</accession>